<dbReference type="RefSeq" id="WP_029210761.1">
    <property type="nucleotide sequence ID" value="NZ_DAMCTM010000006.1"/>
</dbReference>
<evidence type="ECO:0000256" key="5">
    <source>
        <dbReference type="ARBA" id="ARBA00022989"/>
    </source>
</evidence>
<keyword evidence="10" id="KW-1185">Reference proteome</keyword>
<feature type="transmembrane region" description="Helical" evidence="8">
    <location>
        <begin position="6"/>
        <end position="25"/>
    </location>
</feature>
<accession>A0ABS9PXL9</accession>
<evidence type="ECO:0000256" key="3">
    <source>
        <dbReference type="ARBA" id="ARBA00022692"/>
    </source>
</evidence>
<evidence type="ECO:0000313" key="10">
    <source>
        <dbReference type="Proteomes" id="UP001521931"/>
    </source>
</evidence>
<feature type="transmembrane region" description="Helical" evidence="8">
    <location>
        <begin position="37"/>
        <end position="65"/>
    </location>
</feature>
<keyword evidence="6 8" id="KW-0472">Membrane</keyword>
<dbReference type="NCBIfam" id="TIGR03462">
    <property type="entry name" value="CarR_dom_SF"/>
    <property type="match status" value="1"/>
</dbReference>
<keyword evidence="5 8" id="KW-1133">Transmembrane helix</keyword>
<reference evidence="9 10" key="1">
    <citation type="submission" date="2022-02" db="EMBL/GenBank/DDBJ databases">
        <title>Uncovering new skin microbiome diversity through culturing and metagenomics.</title>
        <authorList>
            <person name="Conlan S."/>
            <person name="Deming C."/>
            <person name="Nisc Comparative Sequencing Program N."/>
            <person name="Segre J.A."/>
        </authorList>
    </citation>
    <scope>NUCLEOTIDE SEQUENCE [LARGE SCALE GENOMIC DNA]</scope>
    <source>
        <strain evidence="9 10">ACRQZ</strain>
    </source>
</reference>
<protein>
    <submittedName>
        <fullName evidence="9">Lycopene cyclase domain-containing protein</fullName>
    </submittedName>
</protein>
<organism evidence="9 10">
    <name type="scientific">Arsenicicoccus bolidensis</name>
    <dbReference type="NCBI Taxonomy" id="229480"/>
    <lineage>
        <taxon>Bacteria</taxon>
        <taxon>Bacillati</taxon>
        <taxon>Actinomycetota</taxon>
        <taxon>Actinomycetes</taxon>
        <taxon>Micrococcales</taxon>
        <taxon>Intrasporangiaceae</taxon>
        <taxon>Arsenicicoccus</taxon>
    </lineage>
</organism>
<evidence type="ECO:0000256" key="7">
    <source>
        <dbReference type="ARBA" id="ARBA00023235"/>
    </source>
</evidence>
<keyword evidence="3 8" id="KW-0812">Transmembrane</keyword>
<sequence length="109" mass="11845">MTFALVNLVMLGLAVVGAAVALRASGRRGGVGRRDPWLRPLLLTLVGLALLTVVFDNLMIAADLFDYGDQHRSGLQLGLAPVEDLAYPLGAAILLPALWVWLRDKEIRR</sequence>
<keyword evidence="7" id="KW-0413">Isomerase</keyword>
<evidence type="ECO:0000256" key="2">
    <source>
        <dbReference type="ARBA" id="ARBA00004829"/>
    </source>
</evidence>
<proteinExistence type="predicted"/>
<evidence type="ECO:0000256" key="4">
    <source>
        <dbReference type="ARBA" id="ARBA00022746"/>
    </source>
</evidence>
<feature type="transmembrane region" description="Helical" evidence="8">
    <location>
        <begin position="85"/>
        <end position="102"/>
    </location>
</feature>
<comment type="subcellular location">
    <subcellularLocation>
        <location evidence="1">Membrane</location>
        <topology evidence="1">Multi-pass membrane protein</topology>
    </subcellularLocation>
</comment>
<dbReference type="EMBL" id="JAKRCV010000001">
    <property type="protein sequence ID" value="MCG7320372.1"/>
    <property type="molecule type" value="Genomic_DNA"/>
</dbReference>
<evidence type="ECO:0000313" key="9">
    <source>
        <dbReference type="EMBL" id="MCG7320372.1"/>
    </source>
</evidence>
<evidence type="ECO:0000256" key="1">
    <source>
        <dbReference type="ARBA" id="ARBA00004141"/>
    </source>
</evidence>
<dbReference type="Proteomes" id="UP001521931">
    <property type="component" value="Unassembled WGS sequence"/>
</dbReference>
<gene>
    <name evidence="9" type="ORF">MHL29_00460</name>
</gene>
<comment type="caution">
    <text evidence="9">The sequence shown here is derived from an EMBL/GenBank/DDBJ whole genome shotgun (WGS) entry which is preliminary data.</text>
</comment>
<dbReference type="InterPro" id="IPR017825">
    <property type="entry name" value="Lycopene_cyclase_dom"/>
</dbReference>
<keyword evidence="4" id="KW-0125">Carotenoid biosynthesis</keyword>
<comment type="pathway">
    <text evidence="2">Carotenoid biosynthesis.</text>
</comment>
<evidence type="ECO:0000256" key="8">
    <source>
        <dbReference type="SAM" id="Phobius"/>
    </source>
</evidence>
<evidence type="ECO:0000256" key="6">
    <source>
        <dbReference type="ARBA" id="ARBA00023136"/>
    </source>
</evidence>
<name>A0ABS9PXL9_9MICO</name>